<dbReference type="PANTHER" id="PTHR32319">
    <property type="entry name" value="BACTERIAL HEMOLYSIN-LIKE PROTEIN"/>
    <property type="match status" value="1"/>
</dbReference>
<dbReference type="InterPro" id="IPR002877">
    <property type="entry name" value="RNA_MeTrfase_FtsJ_dom"/>
</dbReference>
<keyword evidence="5" id="KW-0808">Transferase</keyword>
<evidence type="ECO:0000259" key="4">
    <source>
        <dbReference type="SMART" id="SM00363"/>
    </source>
</evidence>
<keyword evidence="6" id="KW-1185">Reference proteome</keyword>
<evidence type="ECO:0000256" key="3">
    <source>
        <dbReference type="PROSITE-ProRule" id="PRU00182"/>
    </source>
</evidence>
<proteinExistence type="inferred from homology"/>
<dbReference type="Pfam" id="PF01728">
    <property type="entry name" value="FtsJ"/>
    <property type="match status" value="1"/>
</dbReference>
<dbReference type="PROSITE" id="PS50889">
    <property type="entry name" value="S4"/>
    <property type="match status" value="1"/>
</dbReference>
<evidence type="ECO:0000256" key="1">
    <source>
        <dbReference type="ARBA" id="ARBA00022884"/>
    </source>
</evidence>
<comment type="similarity">
    <text evidence="2">Belongs to the TlyA family.</text>
</comment>
<organism evidence="5 6">
    <name type="scientific">Mogibacterium kristiansenii</name>
    <dbReference type="NCBI Taxonomy" id="2606708"/>
    <lineage>
        <taxon>Bacteria</taxon>
        <taxon>Bacillati</taxon>
        <taxon>Bacillota</taxon>
        <taxon>Clostridia</taxon>
        <taxon>Peptostreptococcales</taxon>
        <taxon>Anaerovoracaceae</taxon>
        <taxon>Mogibacterium</taxon>
    </lineage>
</organism>
<evidence type="ECO:0000313" key="6">
    <source>
        <dbReference type="Proteomes" id="UP000469424"/>
    </source>
</evidence>
<dbReference type="InterPro" id="IPR036986">
    <property type="entry name" value="S4_RNA-bd_sf"/>
</dbReference>
<evidence type="ECO:0000313" key="5">
    <source>
        <dbReference type="EMBL" id="MST70016.1"/>
    </source>
</evidence>
<dbReference type="SMART" id="SM00363">
    <property type="entry name" value="S4"/>
    <property type="match status" value="1"/>
</dbReference>
<accession>A0A6N7XJ98</accession>
<protein>
    <submittedName>
        <fullName evidence="5">TlyA family RNA methyltransferase</fullName>
    </submittedName>
</protein>
<dbReference type="GO" id="GO:0003723">
    <property type="term" value="F:RNA binding"/>
    <property type="evidence" value="ECO:0007669"/>
    <property type="project" value="UniProtKB-KW"/>
</dbReference>
<dbReference type="PANTHER" id="PTHR32319:SF0">
    <property type="entry name" value="BACTERIAL HEMOLYSIN-LIKE PROTEIN"/>
    <property type="match status" value="1"/>
</dbReference>
<dbReference type="GO" id="GO:0032259">
    <property type="term" value="P:methylation"/>
    <property type="evidence" value="ECO:0007669"/>
    <property type="project" value="UniProtKB-KW"/>
</dbReference>
<name>A0A6N7XJ98_9FIRM</name>
<dbReference type="EMBL" id="VUNA01000002">
    <property type="protein sequence ID" value="MST70016.1"/>
    <property type="molecule type" value="Genomic_DNA"/>
</dbReference>
<comment type="caution">
    <text evidence="5">The sequence shown here is derived from an EMBL/GenBank/DDBJ whole genome shotgun (WGS) entry which is preliminary data.</text>
</comment>
<sequence length="276" mass="30623">MKKERLDVILVQKGLVESRDKAKRTIMAGLVTVDGRIEDKAGQKFDPELEFAVKQKLCPYVSRGGLKLEKAMNCFPIDLKDGVCMDMGASTGGFTDCMLQNGARKVYALDVGYGQLDYKLRVDPRVVNMEKTNIRYLDTDLIEEPVDFVSIDVSFISVKHMFPVVQKVLDSSGHMVCLIKPQFEAGREQVGKNGIVRDPAVHRQVIENVLRYASENGLEPLGLAFSPVKGTKGNIEYLLFAGKAEGELPDNGEESVLEEWASRISDVVQEAHADLD</sequence>
<dbReference type="PIRSF" id="PIRSF005578">
    <property type="entry name" value="TlyA"/>
    <property type="match status" value="1"/>
</dbReference>
<keyword evidence="5" id="KW-0489">Methyltransferase</keyword>
<dbReference type="SUPFAM" id="SSF53335">
    <property type="entry name" value="S-adenosyl-L-methionine-dependent methyltransferases"/>
    <property type="match status" value="1"/>
</dbReference>
<feature type="domain" description="RNA-binding S4" evidence="4">
    <location>
        <begin position="4"/>
        <end position="69"/>
    </location>
</feature>
<dbReference type="InterPro" id="IPR004538">
    <property type="entry name" value="Hemolysin_A/TlyA"/>
</dbReference>
<dbReference type="CDD" id="cd00165">
    <property type="entry name" value="S4"/>
    <property type="match status" value="1"/>
</dbReference>
<dbReference type="NCBIfam" id="TIGR00478">
    <property type="entry name" value="tly"/>
    <property type="match status" value="1"/>
</dbReference>
<dbReference type="InterPro" id="IPR002942">
    <property type="entry name" value="S4_RNA-bd"/>
</dbReference>
<dbReference type="GO" id="GO:0008168">
    <property type="term" value="F:methyltransferase activity"/>
    <property type="evidence" value="ECO:0007669"/>
    <property type="project" value="UniProtKB-KW"/>
</dbReference>
<dbReference type="Proteomes" id="UP000469424">
    <property type="component" value="Unassembled WGS sequence"/>
</dbReference>
<dbReference type="InterPro" id="IPR029063">
    <property type="entry name" value="SAM-dependent_MTases_sf"/>
</dbReference>
<keyword evidence="1 3" id="KW-0694">RNA-binding</keyword>
<dbReference type="InterPro" id="IPR047048">
    <property type="entry name" value="TlyA"/>
</dbReference>
<reference evidence="5 6" key="1">
    <citation type="submission" date="2019-08" db="EMBL/GenBank/DDBJ databases">
        <title>In-depth cultivation of the pig gut microbiome towards novel bacterial diversity and tailored functional studies.</title>
        <authorList>
            <person name="Wylensek D."/>
            <person name="Hitch T.C.A."/>
            <person name="Clavel T."/>
        </authorList>
    </citation>
    <scope>NUCLEOTIDE SEQUENCE [LARGE SCALE GENOMIC DNA]</scope>
    <source>
        <strain evidence="5 6">WCA-MUC-591-APC-4B</strain>
    </source>
</reference>
<dbReference type="SUPFAM" id="SSF55174">
    <property type="entry name" value="Alpha-L RNA-binding motif"/>
    <property type="match status" value="1"/>
</dbReference>
<dbReference type="Pfam" id="PF01479">
    <property type="entry name" value="S4"/>
    <property type="match status" value="1"/>
</dbReference>
<dbReference type="RefSeq" id="WP_154553580.1">
    <property type="nucleotide sequence ID" value="NZ_JAQXUZ010000021.1"/>
</dbReference>
<dbReference type="Gene3D" id="3.10.290.10">
    <property type="entry name" value="RNA-binding S4 domain"/>
    <property type="match status" value="1"/>
</dbReference>
<gene>
    <name evidence="5" type="ORF">FYJ65_01460</name>
</gene>
<evidence type="ECO:0000256" key="2">
    <source>
        <dbReference type="ARBA" id="ARBA00029460"/>
    </source>
</evidence>
<dbReference type="Gene3D" id="3.40.50.150">
    <property type="entry name" value="Vaccinia Virus protein VP39"/>
    <property type="match status" value="1"/>
</dbReference>
<dbReference type="AlphaFoldDB" id="A0A6N7XJ98"/>